<dbReference type="Proteomes" id="UP000002296">
    <property type="component" value="Unassembled WGS sequence"/>
</dbReference>
<dbReference type="AlphaFoldDB" id="Q4E1C1"/>
<gene>
    <name evidence="3" type="ORF">Tc00.1047053511807.253</name>
</gene>
<comment type="subunit">
    <text evidence="1">Heterohexamer.</text>
</comment>
<keyword evidence="1" id="KW-0496">Mitochondrion</keyword>
<comment type="domain">
    <text evidence="1">The twin CX3C motif contains 4 conserved Cys residues that form 2 disulfide bonds in the mitochondrial intermembrane space.</text>
</comment>
<keyword evidence="1" id="KW-0472">Membrane</keyword>
<comment type="subcellular location">
    <subcellularLocation>
        <location evidence="1">Mitochondrion inner membrane</location>
        <topology evidence="1">Peripheral membrane protein</topology>
        <orientation evidence="1">Intermembrane side</orientation>
    </subcellularLocation>
</comment>
<keyword evidence="1" id="KW-0143">Chaperone</keyword>
<dbReference type="OMA" id="FRIEAMM"/>
<protein>
    <recommendedName>
        <fullName evidence="1">Mitochondrial import inner membrane translocase subunit</fullName>
    </recommendedName>
</protein>
<dbReference type="GeneID" id="3553087"/>
<dbReference type="GO" id="GO:0015031">
    <property type="term" value="P:protein transport"/>
    <property type="evidence" value="ECO:0007669"/>
    <property type="project" value="UniProtKB-KW"/>
</dbReference>
<proteinExistence type="inferred from homology"/>
<keyword evidence="4" id="KW-1185">Reference proteome</keyword>
<sequence>MQLEVKQESFRIEMLMSRLQSECFNLCCKDLRSNELSMQEVRCVDRCSQRYLRTHDIIANAVDRGQSSGGKIKL</sequence>
<keyword evidence="1" id="KW-0653">Protein transport</keyword>
<dbReference type="EMBL" id="AAHK01000050">
    <property type="protein sequence ID" value="EAN98593.1"/>
    <property type="molecule type" value="Genomic_DNA"/>
</dbReference>
<dbReference type="InterPro" id="IPR035427">
    <property type="entry name" value="Tim10-like_dom_sf"/>
</dbReference>
<dbReference type="eggNOG" id="ENOG502SA1U">
    <property type="taxonomic scope" value="Eukaryota"/>
</dbReference>
<organism evidence="3 4">
    <name type="scientific">Trypanosoma cruzi (strain CL Brener)</name>
    <dbReference type="NCBI Taxonomy" id="353153"/>
    <lineage>
        <taxon>Eukaryota</taxon>
        <taxon>Discoba</taxon>
        <taxon>Euglenozoa</taxon>
        <taxon>Kinetoplastea</taxon>
        <taxon>Metakinetoplastina</taxon>
        <taxon>Trypanosomatida</taxon>
        <taxon>Trypanosomatidae</taxon>
        <taxon>Trypanosoma</taxon>
        <taxon>Schizotrypanum</taxon>
    </lineage>
</organism>
<dbReference type="STRING" id="353153.Q4E1C1"/>
<accession>Q4E1C1</accession>
<dbReference type="GO" id="GO:0005743">
    <property type="term" value="C:mitochondrial inner membrane"/>
    <property type="evidence" value="ECO:0007669"/>
    <property type="project" value="UniProtKB-SubCell"/>
</dbReference>
<evidence type="ECO:0000259" key="2">
    <source>
        <dbReference type="Pfam" id="PF02953"/>
    </source>
</evidence>
<dbReference type="InterPro" id="IPR004217">
    <property type="entry name" value="Tim10-like"/>
</dbReference>
<keyword evidence="1" id="KW-1015">Disulfide bond</keyword>
<comment type="similarity">
    <text evidence="1">Belongs to the small Tim family.</text>
</comment>
<dbReference type="KEGG" id="tcr:511807.253"/>
<keyword evidence="1" id="KW-0811">Translocation</keyword>
<feature type="domain" description="Tim10-like" evidence="2">
    <location>
        <begin position="2"/>
        <end position="61"/>
    </location>
</feature>
<name>Q4E1C1_TRYCC</name>
<evidence type="ECO:0000256" key="1">
    <source>
        <dbReference type="RuleBase" id="RU367043"/>
    </source>
</evidence>
<dbReference type="SUPFAM" id="SSF144122">
    <property type="entry name" value="Tim10-like"/>
    <property type="match status" value="1"/>
</dbReference>
<comment type="caution">
    <text evidence="3">The sequence shown here is derived from an EMBL/GenBank/DDBJ whole genome shotgun (WGS) entry which is preliminary data.</text>
</comment>
<evidence type="ECO:0000313" key="4">
    <source>
        <dbReference type="Proteomes" id="UP000002296"/>
    </source>
</evidence>
<keyword evidence="1" id="KW-0813">Transport</keyword>
<dbReference type="PaxDb" id="353153-Q4E1C1"/>
<keyword evidence="1" id="KW-0999">Mitochondrion inner membrane</keyword>
<dbReference type="InParanoid" id="Q4E1C1"/>
<comment type="function">
    <text evidence="1">Mitochondrial intermembrane chaperone that participates in the import and insertion of some multi-pass transmembrane proteins into the mitochondrial inner membrane. Also required for the transfer of beta-barrel precursors from the TOM complex to the sorting and assembly machinery (SAM complex) of the outer membrane. Acts as a chaperone-like protein that protects the hydrophobic precursors from aggregation and guide them through the mitochondrial intermembrane space.</text>
</comment>
<reference evidence="3 4" key="1">
    <citation type="journal article" date="2005" name="Science">
        <title>The genome sequence of Trypanosoma cruzi, etiologic agent of Chagas disease.</title>
        <authorList>
            <person name="El-Sayed N.M."/>
            <person name="Myler P.J."/>
            <person name="Bartholomeu D.C."/>
            <person name="Nilsson D."/>
            <person name="Aggarwal G."/>
            <person name="Tran A.N."/>
            <person name="Ghedin E."/>
            <person name="Worthey E.A."/>
            <person name="Delcher A.L."/>
            <person name="Blandin G."/>
            <person name="Westenberger S.J."/>
            <person name="Caler E."/>
            <person name="Cerqueira G.C."/>
            <person name="Branche C."/>
            <person name="Haas B."/>
            <person name="Anupama A."/>
            <person name="Arner E."/>
            <person name="Aslund L."/>
            <person name="Attipoe P."/>
            <person name="Bontempi E."/>
            <person name="Bringaud F."/>
            <person name="Burton P."/>
            <person name="Cadag E."/>
            <person name="Campbell D.A."/>
            <person name="Carrington M."/>
            <person name="Crabtree J."/>
            <person name="Darban H."/>
            <person name="da Silveira J.F."/>
            <person name="de Jong P."/>
            <person name="Edwards K."/>
            <person name="Englund P.T."/>
            <person name="Fazelina G."/>
            <person name="Feldblyum T."/>
            <person name="Ferella M."/>
            <person name="Frasch A.C."/>
            <person name="Gull K."/>
            <person name="Horn D."/>
            <person name="Hou L."/>
            <person name="Huang Y."/>
            <person name="Kindlund E."/>
            <person name="Klingbeil M."/>
            <person name="Kluge S."/>
            <person name="Koo H."/>
            <person name="Lacerda D."/>
            <person name="Levin M.J."/>
            <person name="Lorenzi H."/>
            <person name="Louie T."/>
            <person name="Machado C.R."/>
            <person name="McCulloch R."/>
            <person name="McKenna A."/>
            <person name="Mizuno Y."/>
            <person name="Mottram J.C."/>
            <person name="Nelson S."/>
            <person name="Ochaya S."/>
            <person name="Osoegawa K."/>
            <person name="Pai G."/>
            <person name="Parsons M."/>
            <person name="Pentony M."/>
            <person name="Pettersson U."/>
            <person name="Pop M."/>
            <person name="Ramirez J.L."/>
            <person name="Rinta J."/>
            <person name="Robertson L."/>
            <person name="Salzberg S.L."/>
            <person name="Sanchez D.O."/>
            <person name="Seyler A."/>
            <person name="Sharma R."/>
            <person name="Shetty J."/>
            <person name="Simpson A.J."/>
            <person name="Sisk E."/>
            <person name="Tammi M.T."/>
            <person name="Tarleton R."/>
            <person name="Teixeira S."/>
            <person name="Van Aken S."/>
            <person name="Vogt C."/>
            <person name="Ward P.N."/>
            <person name="Wickstead B."/>
            <person name="Wortman J."/>
            <person name="White O."/>
            <person name="Fraser C.M."/>
            <person name="Stuart K.D."/>
            <person name="Andersson B."/>
        </authorList>
    </citation>
    <scope>NUCLEOTIDE SEQUENCE [LARGE SCALE GENOMIC DNA]</scope>
    <source>
        <strain evidence="3 4">CL Brener</strain>
    </source>
</reference>
<evidence type="ECO:0000313" key="3">
    <source>
        <dbReference type="EMBL" id="EAN98593.1"/>
    </source>
</evidence>
<dbReference type="SMR" id="Q4E1C1"/>
<dbReference type="RefSeq" id="XP_820444.1">
    <property type="nucleotide sequence ID" value="XM_815351.1"/>
</dbReference>
<dbReference type="Pfam" id="PF02953">
    <property type="entry name" value="zf-Tim10_DDP"/>
    <property type="match status" value="1"/>
</dbReference>
<dbReference type="Gene3D" id="1.10.287.810">
    <property type="entry name" value="Mitochondrial import inner membrane translocase subunit tim13 like domains"/>
    <property type="match status" value="1"/>
</dbReference>